<gene>
    <name evidence="1" type="ORF">NLG97_g7045</name>
</gene>
<sequence length="88" mass="9990">MAPWQASVDRFCNQYLQLEAEPTLPPAQHLRLSDAQEAIYERAFADGLVYAPPPRYQLRILKALVAAIEESIGQDWENHTESDLILVP</sequence>
<comment type="caution">
    <text evidence="1">The sequence shown here is derived from an EMBL/GenBank/DDBJ whole genome shotgun (WGS) entry which is preliminary data.</text>
</comment>
<accession>A0ACC1QQ91</accession>
<dbReference type="EMBL" id="JANAKD010001025">
    <property type="protein sequence ID" value="KAJ3484456.1"/>
    <property type="molecule type" value="Genomic_DNA"/>
</dbReference>
<keyword evidence="2" id="KW-1185">Reference proteome</keyword>
<evidence type="ECO:0000313" key="2">
    <source>
        <dbReference type="Proteomes" id="UP001148737"/>
    </source>
</evidence>
<evidence type="ECO:0000313" key="1">
    <source>
        <dbReference type="EMBL" id="KAJ3484456.1"/>
    </source>
</evidence>
<organism evidence="1 2">
    <name type="scientific">Lecanicillium saksenae</name>
    <dbReference type="NCBI Taxonomy" id="468837"/>
    <lineage>
        <taxon>Eukaryota</taxon>
        <taxon>Fungi</taxon>
        <taxon>Dikarya</taxon>
        <taxon>Ascomycota</taxon>
        <taxon>Pezizomycotina</taxon>
        <taxon>Sordariomycetes</taxon>
        <taxon>Hypocreomycetidae</taxon>
        <taxon>Hypocreales</taxon>
        <taxon>Cordycipitaceae</taxon>
        <taxon>Lecanicillium</taxon>
    </lineage>
</organism>
<proteinExistence type="predicted"/>
<name>A0ACC1QQ91_9HYPO</name>
<protein>
    <submittedName>
        <fullName evidence="1">Uncharacterized protein</fullName>
    </submittedName>
</protein>
<dbReference type="Proteomes" id="UP001148737">
    <property type="component" value="Unassembled WGS sequence"/>
</dbReference>
<reference evidence="1" key="1">
    <citation type="submission" date="2022-07" db="EMBL/GenBank/DDBJ databases">
        <title>Genome Sequence of Lecanicillium saksenae.</title>
        <authorList>
            <person name="Buettner E."/>
        </authorList>
    </citation>
    <scope>NUCLEOTIDE SEQUENCE</scope>
    <source>
        <strain evidence="1">VT-O1</strain>
    </source>
</reference>